<evidence type="ECO:0000256" key="2">
    <source>
        <dbReference type="ARBA" id="ARBA00022692"/>
    </source>
</evidence>
<feature type="transmembrane region" description="Helical" evidence="4">
    <location>
        <begin position="56"/>
        <end position="78"/>
    </location>
</feature>
<dbReference type="SUPFAM" id="SSF103506">
    <property type="entry name" value="Mitochondrial carrier"/>
    <property type="match status" value="1"/>
</dbReference>
<accession>A0A815VCX3</accession>
<comment type="subcellular location">
    <subcellularLocation>
        <location evidence="1">Membrane</location>
    </subcellularLocation>
</comment>
<dbReference type="EMBL" id="CAJNOG010003289">
    <property type="protein sequence ID" value="CAF1528935.1"/>
    <property type="molecule type" value="Genomic_DNA"/>
</dbReference>
<protein>
    <submittedName>
        <fullName evidence="5">Uncharacterized protein</fullName>
    </submittedName>
</protein>
<dbReference type="Gene3D" id="1.50.40.10">
    <property type="entry name" value="Mitochondrial carrier domain"/>
    <property type="match status" value="1"/>
</dbReference>
<keyword evidence="2 4" id="KW-0812">Transmembrane</keyword>
<evidence type="ECO:0000313" key="6">
    <source>
        <dbReference type="Proteomes" id="UP000663845"/>
    </source>
</evidence>
<reference evidence="5" key="1">
    <citation type="submission" date="2021-02" db="EMBL/GenBank/DDBJ databases">
        <authorList>
            <person name="Nowell W R."/>
        </authorList>
    </citation>
    <scope>NUCLEOTIDE SEQUENCE</scope>
</reference>
<dbReference type="InterPro" id="IPR023395">
    <property type="entry name" value="MCP_dom_sf"/>
</dbReference>
<sequence>MWVWVSKVRLCLRRTGEFSHWSDAVKRIYKVEGPKAFGATLKRLYITKHNNQEPPIYVVLGCGAISLFTGQLVTYPIALIRTRRQGQIVPLPNMDQSKAHPLLPATQMFKDIWHN</sequence>
<feature type="non-terminal residue" evidence="5">
    <location>
        <position position="115"/>
    </location>
</feature>
<dbReference type="AlphaFoldDB" id="A0A815VCX3"/>
<proteinExistence type="predicted"/>
<organism evidence="5 6">
    <name type="scientific">Adineta steineri</name>
    <dbReference type="NCBI Taxonomy" id="433720"/>
    <lineage>
        <taxon>Eukaryota</taxon>
        <taxon>Metazoa</taxon>
        <taxon>Spiralia</taxon>
        <taxon>Gnathifera</taxon>
        <taxon>Rotifera</taxon>
        <taxon>Eurotatoria</taxon>
        <taxon>Bdelloidea</taxon>
        <taxon>Adinetida</taxon>
        <taxon>Adinetidae</taxon>
        <taxon>Adineta</taxon>
    </lineage>
</organism>
<dbReference type="Proteomes" id="UP000663845">
    <property type="component" value="Unassembled WGS sequence"/>
</dbReference>
<gene>
    <name evidence="5" type="ORF">JYZ213_LOCUS45018</name>
</gene>
<evidence type="ECO:0000256" key="3">
    <source>
        <dbReference type="ARBA" id="ARBA00023136"/>
    </source>
</evidence>
<evidence type="ECO:0000256" key="1">
    <source>
        <dbReference type="ARBA" id="ARBA00004370"/>
    </source>
</evidence>
<evidence type="ECO:0000256" key="4">
    <source>
        <dbReference type="SAM" id="Phobius"/>
    </source>
</evidence>
<keyword evidence="4" id="KW-1133">Transmembrane helix</keyword>
<name>A0A815VCX3_9BILA</name>
<comment type="caution">
    <text evidence="5">The sequence shown here is derived from an EMBL/GenBank/DDBJ whole genome shotgun (WGS) entry which is preliminary data.</text>
</comment>
<dbReference type="GO" id="GO:0016020">
    <property type="term" value="C:membrane"/>
    <property type="evidence" value="ECO:0007669"/>
    <property type="project" value="UniProtKB-SubCell"/>
</dbReference>
<keyword evidence="3 4" id="KW-0472">Membrane</keyword>
<evidence type="ECO:0000313" key="5">
    <source>
        <dbReference type="EMBL" id="CAF1528935.1"/>
    </source>
</evidence>